<evidence type="ECO:0000313" key="8">
    <source>
        <dbReference type="Proteomes" id="UP000029981"/>
    </source>
</evidence>
<dbReference type="GO" id="GO:0016020">
    <property type="term" value="C:membrane"/>
    <property type="evidence" value="ECO:0007669"/>
    <property type="project" value="UniProtKB-SubCell"/>
</dbReference>
<reference evidence="7 8" key="2">
    <citation type="journal article" date="2009" name="PLoS ONE">
        <title>An integrated genetic and cytogenetic map of the cucumber genome.</title>
        <authorList>
            <person name="Ren Y."/>
            <person name="Zhang Z."/>
            <person name="Liu J."/>
            <person name="Staub J.E."/>
            <person name="Han Y."/>
            <person name="Cheng Z."/>
            <person name="Li X."/>
            <person name="Lu J."/>
            <person name="Miao H."/>
            <person name="Kang H."/>
            <person name="Xie B."/>
            <person name="Gu X."/>
            <person name="Wang X."/>
            <person name="Du Y."/>
            <person name="Jin W."/>
            <person name="Huang S."/>
        </authorList>
    </citation>
    <scope>NUCLEOTIDE SEQUENCE [LARGE SCALE GENOMIC DNA]</scope>
    <source>
        <strain evidence="8">cv. 9930</strain>
    </source>
</reference>
<dbReference type="KEGG" id="csv:105435301"/>
<protein>
    <recommendedName>
        <fullName evidence="6">Late embryogenesis abundant protein LEA-2 subgroup domain-containing protein</fullName>
    </recommendedName>
</protein>
<proteinExistence type="predicted"/>
<dbReference type="Proteomes" id="UP000029981">
    <property type="component" value="Chromosome 1"/>
</dbReference>
<dbReference type="PANTHER" id="PTHR31234">
    <property type="entry name" value="LATE EMBRYOGENESIS ABUNDANT (LEA) HYDROXYPROLINE-RICH GLYCOPROTEIN FAMILY"/>
    <property type="match status" value="1"/>
</dbReference>
<name>A0A0A0LVK3_CUCSA</name>
<reference evidence="7 8" key="1">
    <citation type="journal article" date="2009" name="Nat. Genet.">
        <title>The genome of the cucumber, Cucumis sativus L.</title>
        <authorList>
            <person name="Huang S."/>
            <person name="Li R."/>
            <person name="Zhang Z."/>
            <person name="Li L."/>
            <person name="Gu X."/>
            <person name="Fan W."/>
            <person name="Lucas W.J."/>
            <person name="Wang X."/>
            <person name="Xie B."/>
            <person name="Ni P."/>
            <person name="Ren Y."/>
            <person name="Zhu H."/>
            <person name="Li J."/>
            <person name="Lin K."/>
            <person name="Jin W."/>
            <person name="Fei Z."/>
            <person name="Li G."/>
            <person name="Staub J."/>
            <person name="Kilian A."/>
            <person name="van der Vossen E.A."/>
            <person name="Wu Y."/>
            <person name="Guo J."/>
            <person name="He J."/>
            <person name="Jia Z."/>
            <person name="Ren Y."/>
            <person name="Tian G."/>
            <person name="Lu Y."/>
            <person name="Ruan J."/>
            <person name="Qian W."/>
            <person name="Wang M."/>
            <person name="Huang Q."/>
            <person name="Li B."/>
            <person name="Xuan Z."/>
            <person name="Cao J."/>
            <person name="Asan"/>
            <person name="Wu Z."/>
            <person name="Zhang J."/>
            <person name="Cai Q."/>
            <person name="Bai Y."/>
            <person name="Zhao B."/>
            <person name="Han Y."/>
            <person name="Li Y."/>
            <person name="Li X."/>
            <person name="Wang S."/>
            <person name="Shi Q."/>
            <person name="Liu S."/>
            <person name="Cho W.K."/>
            <person name="Kim J.Y."/>
            <person name="Xu Y."/>
            <person name="Heller-Uszynska K."/>
            <person name="Miao H."/>
            <person name="Cheng Z."/>
            <person name="Zhang S."/>
            <person name="Wu J."/>
            <person name="Yang Y."/>
            <person name="Kang H."/>
            <person name="Li M."/>
            <person name="Liang H."/>
            <person name="Ren X."/>
            <person name="Shi Z."/>
            <person name="Wen M."/>
            <person name="Jian M."/>
            <person name="Yang H."/>
            <person name="Zhang G."/>
            <person name="Yang Z."/>
            <person name="Chen R."/>
            <person name="Liu S."/>
            <person name="Li J."/>
            <person name="Ma L."/>
            <person name="Liu H."/>
            <person name="Zhou Y."/>
            <person name="Zhao J."/>
            <person name="Fang X."/>
            <person name="Li G."/>
            <person name="Fang L."/>
            <person name="Li Y."/>
            <person name="Liu D."/>
            <person name="Zheng H."/>
            <person name="Zhang Y."/>
            <person name="Qin N."/>
            <person name="Li Z."/>
            <person name="Yang G."/>
            <person name="Yang S."/>
            <person name="Bolund L."/>
            <person name="Kristiansen K."/>
            <person name="Zheng H."/>
            <person name="Li S."/>
            <person name="Zhang X."/>
            <person name="Yang H."/>
            <person name="Wang J."/>
            <person name="Sun R."/>
            <person name="Zhang B."/>
            <person name="Jiang S."/>
            <person name="Wang J."/>
            <person name="Du Y."/>
            <person name="Li S."/>
        </authorList>
    </citation>
    <scope>NUCLEOTIDE SEQUENCE [LARGE SCALE GENOMIC DNA]</scope>
    <source>
        <strain evidence="8">cv. 9930</strain>
    </source>
</reference>
<dbReference type="eggNOG" id="ENOG502RY5H">
    <property type="taxonomic scope" value="Eukaryota"/>
</dbReference>
<keyword evidence="4 5" id="KW-0472">Membrane</keyword>
<dbReference type="STRING" id="3659.A0A0A0LVK3"/>
<evidence type="ECO:0000313" key="7">
    <source>
        <dbReference type="EMBL" id="KGN64862.1"/>
    </source>
</evidence>
<dbReference type="GO" id="GO:0098542">
    <property type="term" value="P:defense response to other organism"/>
    <property type="evidence" value="ECO:0007669"/>
    <property type="project" value="InterPro"/>
</dbReference>
<evidence type="ECO:0000259" key="6">
    <source>
        <dbReference type="Pfam" id="PF03168"/>
    </source>
</evidence>
<dbReference type="EMBL" id="CM002922">
    <property type="protein sequence ID" value="KGN64862.1"/>
    <property type="molecule type" value="Genomic_DNA"/>
</dbReference>
<dbReference type="AlphaFoldDB" id="A0A0A0LVK3"/>
<dbReference type="Gramene" id="KGN64862">
    <property type="protein sequence ID" value="KGN64862"/>
    <property type="gene ID" value="Csa_1G132720"/>
</dbReference>
<evidence type="ECO:0000256" key="1">
    <source>
        <dbReference type="ARBA" id="ARBA00004167"/>
    </source>
</evidence>
<comment type="subcellular location">
    <subcellularLocation>
        <location evidence="1">Membrane</location>
        <topology evidence="1">Single-pass membrane protein</topology>
    </subcellularLocation>
</comment>
<dbReference type="Pfam" id="PF03168">
    <property type="entry name" value="LEA_2"/>
    <property type="match status" value="1"/>
</dbReference>
<feature type="transmembrane region" description="Helical" evidence="5">
    <location>
        <begin position="16"/>
        <end position="40"/>
    </location>
</feature>
<evidence type="ECO:0000256" key="2">
    <source>
        <dbReference type="ARBA" id="ARBA00022692"/>
    </source>
</evidence>
<dbReference type="OMA" id="SRYYRVH"/>
<keyword evidence="3 5" id="KW-1133">Transmembrane helix</keyword>
<evidence type="ECO:0000256" key="3">
    <source>
        <dbReference type="ARBA" id="ARBA00022989"/>
    </source>
</evidence>
<evidence type="ECO:0000256" key="4">
    <source>
        <dbReference type="ARBA" id="ARBA00023136"/>
    </source>
</evidence>
<sequence>MAGPPQPLSRSGPSRILRFVIIFLVALIILVGLAVLIIWLTVRPKRLSYTVESAEVHNFDMTDTQLNASFSFGVRAYNPNKRVSVYYDSITATVGFGDQDLSFGVLSPFYQPHKNEQWLNIHLNAQNFLLHDSVSKELALERSAGEMDLDLWIKARIRFKVGVWKSAHRTLRIRCSPVIVYLSKSKTFKKTTCFTEV</sequence>
<organism evidence="7 8">
    <name type="scientific">Cucumis sativus</name>
    <name type="common">Cucumber</name>
    <dbReference type="NCBI Taxonomy" id="3659"/>
    <lineage>
        <taxon>Eukaryota</taxon>
        <taxon>Viridiplantae</taxon>
        <taxon>Streptophyta</taxon>
        <taxon>Embryophyta</taxon>
        <taxon>Tracheophyta</taxon>
        <taxon>Spermatophyta</taxon>
        <taxon>Magnoliopsida</taxon>
        <taxon>eudicotyledons</taxon>
        <taxon>Gunneridae</taxon>
        <taxon>Pentapetalae</taxon>
        <taxon>rosids</taxon>
        <taxon>fabids</taxon>
        <taxon>Cucurbitales</taxon>
        <taxon>Cucurbitaceae</taxon>
        <taxon>Benincaseae</taxon>
        <taxon>Cucumis</taxon>
    </lineage>
</organism>
<gene>
    <name evidence="7" type="ORF">Csa_1G132720</name>
</gene>
<dbReference type="InterPro" id="IPR044839">
    <property type="entry name" value="NDR1-like"/>
</dbReference>
<reference evidence="7 8" key="3">
    <citation type="journal article" date="2010" name="BMC Genomics">
        <title>Transcriptome sequencing and comparative analysis of cucumber flowers with different sex types.</title>
        <authorList>
            <person name="Guo S."/>
            <person name="Zheng Y."/>
            <person name="Joung J.G."/>
            <person name="Liu S."/>
            <person name="Zhang Z."/>
            <person name="Crasta O.R."/>
            <person name="Sobral B.W."/>
            <person name="Xu Y."/>
            <person name="Huang S."/>
            <person name="Fei Z."/>
        </authorList>
    </citation>
    <scope>NUCLEOTIDE SEQUENCE [LARGE SCALE GENOMIC DNA]</scope>
    <source>
        <strain evidence="8">cv. 9930</strain>
    </source>
</reference>
<evidence type="ECO:0000256" key="5">
    <source>
        <dbReference type="SAM" id="Phobius"/>
    </source>
</evidence>
<dbReference type="PANTHER" id="PTHR31234:SF39">
    <property type="entry name" value="HARPIN-INDUCED PROTEIN 1 CONTAINING PROTEIN, EXPRESSED"/>
    <property type="match status" value="1"/>
</dbReference>
<keyword evidence="2 5" id="KW-0812">Transmembrane</keyword>
<feature type="domain" description="Late embryogenesis abundant protein LEA-2 subgroup" evidence="6">
    <location>
        <begin position="74"/>
        <end position="175"/>
    </location>
</feature>
<keyword evidence="8" id="KW-1185">Reference proteome</keyword>
<accession>A0A0A0LVK3</accession>
<dbReference type="OrthoDB" id="669838at2759"/>
<dbReference type="InterPro" id="IPR004864">
    <property type="entry name" value="LEA_2"/>
</dbReference>
<reference evidence="7 8" key="4">
    <citation type="journal article" date="2011" name="BMC Genomics">
        <title>RNA-Seq improves annotation of protein-coding genes in the cucumber genome.</title>
        <authorList>
            <person name="Li Z."/>
            <person name="Zhang Z."/>
            <person name="Yan P."/>
            <person name="Huang S."/>
            <person name="Fei Z."/>
            <person name="Lin K."/>
        </authorList>
    </citation>
    <scope>NUCLEOTIDE SEQUENCE [LARGE SCALE GENOMIC DNA]</scope>
    <source>
        <strain evidence="8">cv. 9930</strain>
    </source>
</reference>